<proteinExistence type="predicted"/>
<name>A0A8D9A048_9HEMI</name>
<evidence type="ECO:0000313" key="2">
    <source>
        <dbReference type="EMBL" id="CAG6756770.1"/>
    </source>
</evidence>
<reference evidence="2" key="1">
    <citation type="submission" date="2021-05" db="EMBL/GenBank/DDBJ databases">
        <authorList>
            <person name="Alioto T."/>
            <person name="Alioto T."/>
            <person name="Gomez Garrido J."/>
        </authorList>
    </citation>
    <scope>NUCLEOTIDE SEQUENCE</scope>
</reference>
<keyword evidence="1" id="KW-0732">Signal</keyword>
<evidence type="ECO:0000256" key="1">
    <source>
        <dbReference type="SAM" id="SignalP"/>
    </source>
</evidence>
<dbReference type="AlphaFoldDB" id="A0A8D9A048"/>
<feature type="chain" id="PRO_5034575214" evidence="1">
    <location>
        <begin position="20"/>
        <end position="222"/>
    </location>
</feature>
<sequence length="222" mass="26367">MGFGFLTILLLSAVCMFIAQELKPTREYKPKDNIIVVYKFPRTEDEDYVLDKVEEIGAYFNISNPLDDILKAYRSLVPKAEKPIVIYFMSKQAKERWLDIYEKRQNETSFKKGWHLVDGLQNGTDILEEETKTWGKEWKYYKVWTNENGTVLYKKTESGDTFKVNDIEHLHDLIMNKSQAEIVYAKGERPISDFIGRGRHFYRRRHGFGQRRVGTPKRKRRW</sequence>
<protein>
    <submittedName>
        <fullName evidence="2">Uncharacterized protein</fullName>
    </submittedName>
</protein>
<feature type="signal peptide" evidence="1">
    <location>
        <begin position="1"/>
        <end position="19"/>
    </location>
</feature>
<dbReference type="EMBL" id="HBUF01545504">
    <property type="protein sequence ID" value="CAG6756770.1"/>
    <property type="molecule type" value="Transcribed_RNA"/>
</dbReference>
<organism evidence="2">
    <name type="scientific">Cacopsylla melanoneura</name>
    <dbReference type="NCBI Taxonomy" id="428564"/>
    <lineage>
        <taxon>Eukaryota</taxon>
        <taxon>Metazoa</taxon>
        <taxon>Ecdysozoa</taxon>
        <taxon>Arthropoda</taxon>
        <taxon>Hexapoda</taxon>
        <taxon>Insecta</taxon>
        <taxon>Pterygota</taxon>
        <taxon>Neoptera</taxon>
        <taxon>Paraneoptera</taxon>
        <taxon>Hemiptera</taxon>
        <taxon>Sternorrhyncha</taxon>
        <taxon>Psylloidea</taxon>
        <taxon>Psyllidae</taxon>
        <taxon>Psyllinae</taxon>
        <taxon>Cacopsylla</taxon>
    </lineage>
</organism>
<accession>A0A8D9A048</accession>